<reference evidence="2 3" key="1">
    <citation type="submission" date="2019-01" db="EMBL/GenBank/DDBJ databases">
        <title>Draft genome sequences of the type strain Streptomyces sioyaensis DSM 40032 and its novel strain, TM32, a thermotolerant antibiotics-producing actinobacterium.</title>
        <authorList>
            <person name="Nakaew N."/>
            <person name="Lumyong S."/>
            <person name="Sloan W.T."/>
            <person name="Sungthong R."/>
        </authorList>
    </citation>
    <scope>NUCLEOTIDE SEQUENCE [LARGE SCALE GENOMIC DNA]</scope>
    <source>
        <strain evidence="2 3">DSM 40032</strain>
    </source>
</reference>
<evidence type="ECO:0000256" key="1">
    <source>
        <dbReference type="SAM" id="SignalP"/>
    </source>
</evidence>
<keyword evidence="1" id="KW-0732">Signal</keyword>
<dbReference type="EMBL" id="SDIF01000097">
    <property type="protein sequence ID" value="RXS62047.1"/>
    <property type="molecule type" value="Genomic_DNA"/>
</dbReference>
<comment type="caution">
    <text evidence="2">The sequence shown here is derived from an EMBL/GenBank/DDBJ whole genome shotgun (WGS) entry which is preliminary data.</text>
</comment>
<sequence>MNVKKNIAAVGVAVAGVALALAAQGSAQAASAPQGPAVEESGRTAVLAGDAVTSRAPQGDWHPPAGYVLKDSFIGSDADCRKVGDRGVAGGKWHHYVCHGRMVQIADGWMLFQDLYVKK</sequence>
<feature type="chain" id="PRO_5020605293" description="SH3 domain-containing protein" evidence="1">
    <location>
        <begin position="30"/>
        <end position="119"/>
    </location>
</feature>
<proteinExistence type="predicted"/>
<evidence type="ECO:0000313" key="3">
    <source>
        <dbReference type="Proteomes" id="UP000289482"/>
    </source>
</evidence>
<feature type="signal peptide" evidence="1">
    <location>
        <begin position="1"/>
        <end position="29"/>
    </location>
</feature>
<protein>
    <recommendedName>
        <fullName evidence="4">SH3 domain-containing protein</fullName>
    </recommendedName>
</protein>
<evidence type="ECO:0000313" key="2">
    <source>
        <dbReference type="EMBL" id="RXS62047.1"/>
    </source>
</evidence>
<dbReference type="Proteomes" id="UP000289482">
    <property type="component" value="Unassembled WGS sequence"/>
</dbReference>
<accession>A0A4Q1QWB1</accession>
<dbReference type="RefSeq" id="WP_129250144.1">
    <property type="nucleotide sequence ID" value="NZ_JABZEL010000009.1"/>
</dbReference>
<evidence type="ECO:0008006" key="4">
    <source>
        <dbReference type="Google" id="ProtNLM"/>
    </source>
</evidence>
<gene>
    <name evidence="2" type="ORF">EST54_25905</name>
</gene>
<keyword evidence="3" id="KW-1185">Reference proteome</keyword>
<dbReference type="AlphaFoldDB" id="A0A4Q1QWB1"/>
<organism evidence="2 3">
    <name type="scientific">Streptomyces sioyaensis</name>
    <dbReference type="NCBI Taxonomy" id="67364"/>
    <lineage>
        <taxon>Bacteria</taxon>
        <taxon>Bacillati</taxon>
        <taxon>Actinomycetota</taxon>
        <taxon>Actinomycetes</taxon>
        <taxon>Kitasatosporales</taxon>
        <taxon>Streptomycetaceae</taxon>
        <taxon>Streptomyces</taxon>
    </lineage>
</organism>
<dbReference type="GeneID" id="95781349"/>
<name>A0A4Q1QWB1_9ACTN</name>